<dbReference type="KEGG" id="psq:PUNSTDRAFT_122732"/>
<evidence type="ECO:0000256" key="1">
    <source>
        <dbReference type="SAM" id="Coils"/>
    </source>
</evidence>
<proteinExistence type="predicted"/>
<accession>R7S4G8</accession>
<keyword evidence="1" id="KW-0175">Coiled coil</keyword>
<dbReference type="RefSeq" id="XP_007388090.1">
    <property type="nucleotide sequence ID" value="XM_007388028.1"/>
</dbReference>
<name>R7S4G8_PUNST</name>
<dbReference type="Proteomes" id="UP000054196">
    <property type="component" value="Unassembled WGS sequence"/>
</dbReference>
<evidence type="ECO:0000313" key="2">
    <source>
        <dbReference type="EMBL" id="EIN04697.1"/>
    </source>
</evidence>
<evidence type="ECO:0000313" key="3">
    <source>
        <dbReference type="Proteomes" id="UP000054196"/>
    </source>
</evidence>
<sequence>MYTTSRKDAHWPNEEQEIIDKEIKMALEQIESLRNRVRSLRERRNSLAPVNRLPPEVLTSVFQLCVLNATPSRCGHAFVAVSRRWREVALGAAILWTLLPRSTTELTELFISRSQHAPLEIDIGDYTTDWTNSGASALSAVMNRVQTLSYSIFEEDVKPDVHALSLPTPLLIDCSVKNFVRYPLNLPENFLGSFAPRLRRLRLYQTSFQWSMLHYPSLVSGLVDLQVHVDGDSFPLANELTTALRLMPSLRRLVIISVQESGGFPTTTTTSGEVAEMNNLELFKLYGPARNVCDILDHLIVPPRATLVLRLEGEDEDWDVGPLLRFLERHCTYQSGGPDIRGLMYRRVTWLPWDFAACAKPNPSHESVQSLLILGLTHPRLDASHVLQHLRLDRLETVEVKKKTRASDVDAAGSVARFLEHCGHATDLEIGELGFCTQVVPLLAPSAGSVLVPRLQRLMLDLDSHDRPVELVAALREVLTKRYERLGVMPELIFVNFSGFKDAIPPAVLEELGQITTIRVVGR</sequence>
<dbReference type="GeneID" id="18877572"/>
<dbReference type="HOGENOM" id="CLU_039538_0_0_1"/>
<dbReference type="AlphaFoldDB" id="R7S4G8"/>
<gene>
    <name evidence="2" type="ORF">PUNSTDRAFT_122732</name>
</gene>
<dbReference type="eggNOG" id="ENOG502RC1X">
    <property type="taxonomic scope" value="Eukaryota"/>
</dbReference>
<dbReference type="EMBL" id="JH687553">
    <property type="protein sequence ID" value="EIN04697.1"/>
    <property type="molecule type" value="Genomic_DNA"/>
</dbReference>
<feature type="coiled-coil region" evidence="1">
    <location>
        <begin position="16"/>
        <end position="43"/>
    </location>
</feature>
<dbReference type="OrthoDB" id="3365698at2759"/>
<organism evidence="2 3">
    <name type="scientific">Punctularia strigosozonata (strain HHB-11173)</name>
    <name type="common">White-rot fungus</name>
    <dbReference type="NCBI Taxonomy" id="741275"/>
    <lineage>
        <taxon>Eukaryota</taxon>
        <taxon>Fungi</taxon>
        <taxon>Dikarya</taxon>
        <taxon>Basidiomycota</taxon>
        <taxon>Agaricomycotina</taxon>
        <taxon>Agaricomycetes</taxon>
        <taxon>Corticiales</taxon>
        <taxon>Punctulariaceae</taxon>
        <taxon>Punctularia</taxon>
    </lineage>
</organism>
<keyword evidence="3" id="KW-1185">Reference proteome</keyword>
<reference evidence="3" key="1">
    <citation type="journal article" date="2012" name="Science">
        <title>The Paleozoic origin of enzymatic lignin decomposition reconstructed from 31 fungal genomes.</title>
        <authorList>
            <person name="Floudas D."/>
            <person name="Binder M."/>
            <person name="Riley R."/>
            <person name="Barry K."/>
            <person name="Blanchette R.A."/>
            <person name="Henrissat B."/>
            <person name="Martinez A.T."/>
            <person name="Otillar R."/>
            <person name="Spatafora J.W."/>
            <person name="Yadav J.S."/>
            <person name="Aerts A."/>
            <person name="Benoit I."/>
            <person name="Boyd A."/>
            <person name="Carlson A."/>
            <person name="Copeland A."/>
            <person name="Coutinho P.M."/>
            <person name="de Vries R.P."/>
            <person name="Ferreira P."/>
            <person name="Findley K."/>
            <person name="Foster B."/>
            <person name="Gaskell J."/>
            <person name="Glotzer D."/>
            <person name="Gorecki P."/>
            <person name="Heitman J."/>
            <person name="Hesse C."/>
            <person name="Hori C."/>
            <person name="Igarashi K."/>
            <person name="Jurgens J.A."/>
            <person name="Kallen N."/>
            <person name="Kersten P."/>
            <person name="Kohler A."/>
            <person name="Kuees U."/>
            <person name="Kumar T.K.A."/>
            <person name="Kuo A."/>
            <person name="LaButti K."/>
            <person name="Larrondo L.F."/>
            <person name="Lindquist E."/>
            <person name="Ling A."/>
            <person name="Lombard V."/>
            <person name="Lucas S."/>
            <person name="Lundell T."/>
            <person name="Martin R."/>
            <person name="McLaughlin D.J."/>
            <person name="Morgenstern I."/>
            <person name="Morin E."/>
            <person name="Murat C."/>
            <person name="Nagy L.G."/>
            <person name="Nolan M."/>
            <person name="Ohm R.A."/>
            <person name="Patyshakuliyeva A."/>
            <person name="Rokas A."/>
            <person name="Ruiz-Duenas F.J."/>
            <person name="Sabat G."/>
            <person name="Salamov A."/>
            <person name="Samejima M."/>
            <person name="Schmutz J."/>
            <person name="Slot J.C."/>
            <person name="St John F."/>
            <person name="Stenlid J."/>
            <person name="Sun H."/>
            <person name="Sun S."/>
            <person name="Syed K."/>
            <person name="Tsang A."/>
            <person name="Wiebenga A."/>
            <person name="Young D."/>
            <person name="Pisabarro A."/>
            <person name="Eastwood D.C."/>
            <person name="Martin F."/>
            <person name="Cullen D."/>
            <person name="Grigoriev I.V."/>
            <person name="Hibbett D.S."/>
        </authorList>
    </citation>
    <scope>NUCLEOTIDE SEQUENCE [LARGE SCALE GENOMIC DNA]</scope>
    <source>
        <strain evidence="3">HHB-11173 SS5</strain>
    </source>
</reference>
<protein>
    <submittedName>
        <fullName evidence="2">Uncharacterized protein</fullName>
    </submittedName>
</protein>